<dbReference type="PANTHER" id="PTHR24353:SF37">
    <property type="entry name" value="CAMP-DEPENDENT PROTEIN KINASE CATALYTIC SUBUNIT PRKX"/>
    <property type="match status" value="1"/>
</dbReference>
<keyword evidence="2" id="KW-0808">Transferase</keyword>
<keyword evidence="5" id="KW-0067">ATP-binding</keyword>
<dbReference type="Gene3D" id="1.10.510.10">
    <property type="entry name" value="Transferase(Phosphotransferase) domain 1"/>
    <property type="match status" value="1"/>
</dbReference>
<evidence type="ECO:0000256" key="3">
    <source>
        <dbReference type="ARBA" id="ARBA00022741"/>
    </source>
</evidence>
<dbReference type="PANTHER" id="PTHR24353">
    <property type="entry name" value="CYCLIC NUCLEOTIDE-DEPENDENT PROTEIN KINASE"/>
    <property type="match status" value="1"/>
</dbReference>
<accession>A0A7R8WKP4</accession>
<keyword evidence="4" id="KW-0418">Kinase</keyword>
<evidence type="ECO:0000313" key="6">
    <source>
        <dbReference type="EMBL" id="CAD7233550.1"/>
    </source>
</evidence>
<dbReference type="SUPFAM" id="SSF56112">
    <property type="entry name" value="Protein kinase-like (PK-like)"/>
    <property type="match status" value="1"/>
</dbReference>
<evidence type="ECO:0000256" key="1">
    <source>
        <dbReference type="ARBA" id="ARBA00022527"/>
    </source>
</evidence>
<dbReference type="GO" id="GO:0004691">
    <property type="term" value="F:cAMP-dependent protein kinase activity"/>
    <property type="evidence" value="ECO:0007669"/>
    <property type="project" value="TreeGrafter"/>
</dbReference>
<dbReference type="InterPro" id="IPR011009">
    <property type="entry name" value="Kinase-like_dom_sf"/>
</dbReference>
<reference evidence="6" key="1">
    <citation type="submission" date="2020-11" db="EMBL/GenBank/DDBJ databases">
        <authorList>
            <person name="Tran Van P."/>
        </authorList>
    </citation>
    <scope>NUCLEOTIDE SEQUENCE</scope>
</reference>
<protein>
    <submittedName>
        <fullName evidence="6">Uncharacterized protein</fullName>
    </submittedName>
</protein>
<organism evidence="6">
    <name type="scientific">Cyprideis torosa</name>
    <dbReference type="NCBI Taxonomy" id="163714"/>
    <lineage>
        <taxon>Eukaryota</taxon>
        <taxon>Metazoa</taxon>
        <taxon>Ecdysozoa</taxon>
        <taxon>Arthropoda</taxon>
        <taxon>Crustacea</taxon>
        <taxon>Oligostraca</taxon>
        <taxon>Ostracoda</taxon>
        <taxon>Podocopa</taxon>
        <taxon>Podocopida</taxon>
        <taxon>Cytherocopina</taxon>
        <taxon>Cytheroidea</taxon>
        <taxon>Cytherideidae</taxon>
        <taxon>Cyprideis</taxon>
    </lineage>
</organism>
<dbReference type="GO" id="GO:0005829">
    <property type="term" value="C:cytosol"/>
    <property type="evidence" value="ECO:0007669"/>
    <property type="project" value="TreeGrafter"/>
</dbReference>
<evidence type="ECO:0000256" key="4">
    <source>
        <dbReference type="ARBA" id="ARBA00022777"/>
    </source>
</evidence>
<evidence type="ECO:0000256" key="5">
    <source>
        <dbReference type="ARBA" id="ARBA00022840"/>
    </source>
</evidence>
<dbReference type="OrthoDB" id="63267at2759"/>
<gene>
    <name evidence="6" type="ORF">CTOB1V02_LOCUS11371</name>
</gene>
<name>A0A7R8WKP4_9CRUS</name>
<keyword evidence="1" id="KW-0723">Serine/threonine-protein kinase</keyword>
<evidence type="ECO:0000256" key="2">
    <source>
        <dbReference type="ARBA" id="ARBA00022679"/>
    </source>
</evidence>
<dbReference type="EMBL" id="OB666497">
    <property type="protein sequence ID" value="CAD7233550.1"/>
    <property type="molecule type" value="Genomic_DNA"/>
</dbReference>
<dbReference type="AlphaFoldDB" id="A0A7R8WKP4"/>
<sequence>MLVGYPPFFDENAIGIYEKILAGRIDWPRFIDPVAKDLIKKLLVQDRTRRLGAMRNGAQDVMAHRWFRNIDWSSDVTQKKLKVRMNETRSSNGFL</sequence>
<proteinExistence type="predicted"/>
<keyword evidence="3" id="KW-0547">Nucleotide-binding</keyword>
<dbReference type="GO" id="GO:0005524">
    <property type="term" value="F:ATP binding"/>
    <property type="evidence" value="ECO:0007669"/>
    <property type="project" value="UniProtKB-KW"/>
</dbReference>
<dbReference type="GO" id="GO:0005952">
    <property type="term" value="C:cAMP-dependent protein kinase complex"/>
    <property type="evidence" value="ECO:0007669"/>
    <property type="project" value="TreeGrafter"/>
</dbReference>